<protein>
    <submittedName>
        <fullName evidence="1">Uncharacterized protein</fullName>
    </submittedName>
</protein>
<dbReference type="Gene3D" id="3.80.10.10">
    <property type="entry name" value="Ribonuclease Inhibitor"/>
    <property type="match status" value="1"/>
</dbReference>
<dbReference type="EMBL" id="CBTN010000025">
    <property type="protein sequence ID" value="CDH54769.1"/>
    <property type="molecule type" value="Genomic_DNA"/>
</dbReference>
<dbReference type="SUPFAM" id="SSF48452">
    <property type="entry name" value="TPR-like"/>
    <property type="match status" value="1"/>
</dbReference>
<dbReference type="InterPro" id="IPR032675">
    <property type="entry name" value="LRR_dom_sf"/>
</dbReference>
<gene>
    <name evidence="1" type="ORF">LCOR_05987.1</name>
</gene>
<comment type="caution">
    <text evidence="1">The sequence shown here is derived from an EMBL/GenBank/DDBJ whole genome shotgun (WGS) entry which is preliminary data.</text>
</comment>
<dbReference type="Gene3D" id="1.25.40.10">
    <property type="entry name" value="Tetratricopeptide repeat domain"/>
    <property type="match status" value="1"/>
</dbReference>
<dbReference type="InterPro" id="IPR011990">
    <property type="entry name" value="TPR-like_helical_dom_sf"/>
</dbReference>
<reference evidence="1" key="1">
    <citation type="submission" date="2013-08" db="EMBL/GenBank/DDBJ databases">
        <title>Gene expansion shapes genome architecture in the human pathogen Lichtheimia corymbifera: an evolutionary genomics analysis in the ancient terrestrial Mucorales (Mucoromycotina).</title>
        <authorList>
            <person name="Schwartze V.U."/>
            <person name="Winter S."/>
            <person name="Shelest E."/>
            <person name="Marcet-Houben M."/>
            <person name="Horn F."/>
            <person name="Wehner S."/>
            <person name="Hoffmann K."/>
            <person name="Riege K."/>
            <person name="Sammeth M."/>
            <person name="Nowrousian M."/>
            <person name="Valiante V."/>
            <person name="Linde J."/>
            <person name="Jacobsen I.D."/>
            <person name="Marz M."/>
            <person name="Brakhage A.A."/>
            <person name="Gabaldon T."/>
            <person name="Bocker S."/>
            <person name="Voigt K."/>
        </authorList>
    </citation>
    <scope>NUCLEOTIDE SEQUENCE [LARGE SCALE GENOMIC DNA]</scope>
    <source>
        <strain evidence="1">FSU 9682</strain>
    </source>
</reference>
<dbReference type="OrthoDB" id="2290794at2759"/>
<evidence type="ECO:0000313" key="2">
    <source>
        <dbReference type="Proteomes" id="UP000027586"/>
    </source>
</evidence>
<dbReference type="AlphaFoldDB" id="A0A068RXN8"/>
<dbReference type="Proteomes" id="UP000027586">
    <property type="component" value="Unassembled WGS sequence"/>
</dbReference>
<evidence type="ECO:0000313" key="1">
    <source>
        <dbReference type="EMBL" id="CDH54769.1"/>
    </source>
</evidence>
<keyword evidence="2" id="KW-1185">Reference proteome</keyword>
<accession>A0A068RXN8</accession>
<dbReference type="SUPFAM" id="SSF52047">
    <property type="entry name" value="RNI-like"/>
    <property type="match status" value="1"/>
</dbReference>
<dbReference type="VEuPathDB" id="FungiDB:LCOR_05987.1"/>
<organism evidence="1 2">
    <name type="scientific">Lichtheimia corymbifera JMRC:FSU:9682</name>
    <dbReference type="NCBI Taxonomy" id="1263082"/>
    <lineage>
        <taxon>Eukaryota</taxon>
        <taxon>Fungi</taxon>
        <taxon>Fungi incertae sedis</taxon>
        <taxon>Mucoromycota</taxon>
        <taxon>Mucoromycotina</taxon>
        <taxon>Mucoromycetes</taxon>
        <taxon>Mucorales</taxon>
        <taxon>Lichtheimiaceae</taxon>
        <taxon>Lichtheimia</taxon>
    </lineage>
</organism>
<sequence length="533" mass="59885">MQSREANHAYPLSGRTGSRYYFFSLSPPPPTEKTTYNMLNFIDLYDYPDITIEHGDCMDLIATITWDLKQCSKTFVQLLYDRATAFAACAQFSLAERDANAMRAIDPSSPLGYLCGGYIFELQGHQKAAIDMYDEGLRSVPWDDLGYILLEKARHEAKCLDNKRIDFISQLPLDVVAKNIVPRILDHGSSSSSSLLLQQVSRVWQERVLLCTSSNTRLVQHQQEESITSLQIEETLALPSSILIERLKTVGDTLSHLTLHFEQGARPQTPLSLYEILSTCPNLSFLDAECLDVAITTIATPTTTYPKMTTLHIYDTLTPITAHEMDTLLARFPSLISLTAHPCQSSSPLTSVSHLCPQLQSLVYVGDDVFTYPAHHNDYNIPSTAPHDNAGIRALSIADNSGDYSRDDIMQTLLQHSTSLESLYIDATFNGSSLLLDIVEKEDIVFERMKELRLFLGENENDTLRLVRWMLQRTPFLEYVELGGSSVYYALLETTFSLPNLSRIELHLNVLDPSVVSVLKEKLPNVTCTVDQR</sequence>
<name>A0A068RXN8_9FUNG</name>
<proteinExistence type="predicted"/>